<keyword evidence="1" id="KW-0732">Signal</keyword>
<dbReference type="SUPFAM" id="SSF63825">
    <property type="entry name" value="YWTD domain"/>
    <property type="match status" value="1"/>
</dbReference>
<sequence length="346" mass="37398">MFFALVPLLAATAAHGSTIRDSAGPSGDRVVSSYQLYPENIDYNAKNGLAYMSVLYNSTIAVYEPIRNKIVDIIEFPPLSGQAVFHASGVQVDPLGYLSVIVNAGAAFDTRGEDISGDNFLIKYDLQGKKEVWRQNLTAVTKGVYNGFQDIEHDSSGTSFAVGTWPSSIVRVGADGKDAKAWYLTNDTDHTKKGLTALASKGNILLASEDIGHRLLRFDMTADQGNPTVVPIGENGTTPIANRPDGIYLPKRFCGNVLLVSSQDQGTIVLRSRDGTWERAEWLGIVPNRFASEGGSTTASVQMGDRIFASTEWFGDAANKVPGTLAGNRTEFPMYDITDEVVKFVG</sequence>
<dbReference type="RefSeq" id="XP_040678472.1">
    <property type="nucleotide sequence ID" value="XM_040823801.1"/>
</dbReference>
<dbReference type="OrthoDB" id="4434395at2759"/>
<evidence type="ECO:0000313" key="3">
    <source>
        <dbReference type="Proteomes" id="UP000030816"/>
    </source>
</evidence>
<name>A0A0B2WMV9_METAS</name>
<dbReference type="GeneID" id="63739458"/>
<dbReference type="HOGENOM" id="CLU_052674_0_0_1"/>
<dbReference type="STRING" id="1081103.A0A0B2WMV9"/>
<dbReference type="Proteomes" id="UP000030816">
    <property type="component" value="Unassembled WGS sequence"/>
</dbReference>
<gene>
    <name evidence="2" type="ORF">MAM_05003</name>
</gene>
<protein>
    <submittedName>
        <fullName evidence="2">TRI14-like protein</fullName>
    </submittedName>
</protein>
<accession>A0A0B2WMV9</accession>
<feature type="chain" id="PRO_5002096687" evidence="1">
    <location>
        <begin position="17"/>
        <end position="346"/>
    </location>
</feature>
<comment type="caution">
    <text evidence="2">The sequence shown here is derived from an EMBL/GenBank/DDBJ whole genome shotgun (WGS) entry which is preliminary data.</text>
</comment>
<organism evidence="2 3">
    <name type="scientific">Metarhizium album (strain ARSEF 1941)</name>
    <dbReference type="NCBI Taxonomy" id="1081103"/>
    <lineage>
        <taxon>Eukaryota</taxon>
        <taxon>Fungi</taxon>
        <taxon>Dikarya</taxon>
        <taxon>Ascomycota</taxon>
        <taxon>Pezizomycotina</taxon>
        <taxon>Sordariomycetes</taxon>
        <taxon>Hypocreomycetidae</taxon>
        <taxon>Hypocreales</taxon>
        <taxon>Clavicipitaceae</taxon>
        <taxon>Metarhizium</taxon>
    </lineage>
</organism>
<dbReference type="AlphaFoldDB" id="A0A0B2WMV9"/>
<dbReference type="CDD" id="cd12811">
    <property type="entry name" value="MALA"/>
    <property type="match status" value="1"/>
</dbReference>
<keyword evidence="3" id="KW-1185">Reference proteome</keyword>
<dbReference type="InterPro" id="IPR054550">
    <property type="entry name" value="Mala_s_1-like"/>
</dbReference>
<reference evidence="2 3" key="1">
    <citation type="journal article" date="2014" name="Proc. Natl. Acad. Sci. U.S.A.">
        <title>Trajectory and genomic determinants of fungal-pathogen speciation and host adaptation.</title>
        <authorList>
            <person name="Hu X."/>
            <person name="Xiao G."/>
            <person name="Zheng P."/>
            <person name="Shang Y."/>
            <person name="Su Y."/>
            <person name="Zhang X."/>
            <person name="Liu X."/>
            <person name="Zhan S."/>
            <person name="St Leger R.J."/>
            <person name="Wang C."/>
        </authorList>
    </citation>
    <scope>NUCLEOTIDE SEQUENCE [LARGE SCALE GENOMIC DNA]</scope>
    <source>
        <strain evidence="2 3">ARSEF 1941</strain>
    </source>
</reference>
<dbReference type="Pfam" id="PF22701">
    <property type="entry name" value="Mala_s_1-like"/>
    <property type="match status" value="1"/>
</dbReference>
<evidence type="ECO:0000256" key="1">
    <source>
        <dbReference type="SAM" id="SignalP"/>
    </source>
</evidence>
<feature type="signal peptide" evidence="1">
    <location>
        <begin position="1"/>
        <end position="16"/>
    </location>
</feature>
<dbReference type="EMBL" id="AZHE01000011">
    <property type="protein sequence ID" value="KHN97406.1"/>
    <property type="molecule type" value="Genomic_DNA"/>
</dbReference>
<proteinExistence type="predicted"/>
<evidence type="ECO:0000313" key="2">
    <source>
        <dbReference type="EMBL" id="KHN97406.1"/>
    </source>
</evidence>